<name>A0A316AQN9_9BACT</name>
<dbReference type="AlphaFoldDB" id="A0A316AQN9"/>
<evidence type="ECO:0000313" key="3">
    <source>
        <dbReference type="Proteomes" id="UP000245880"/>
    </source>
</evidence>
<dbReference type="RefSeq" id="WP_109673986.1">
    <property type="nucleotide sequence ID" value="NZ_QGDT01000003.1"/>
</dbReference>
<dbReference type="InterPro" id="IPR001173">
    <property type="entry name" value="Glyco_trans_2-like"/>
</dbReference>
<dbReference type="CDD" id="cd04196">
    <property type="entry name" value="GT_2_like_d"/>
    <property type="match status" value="1"/>
</dbReference>
<keyword evidence="2" id="KW-0808">Transferase</keyword>
<gene>
    <name evidence="2" type="ORF">CLV98_103463</name>
</gene>
<feature type="domain" description="Glycosyltransferase 2-like" evidence="1">
    <location>
        <begin position="6"/>
        <end position="167"/>
    </location>
</feature>
<evidence type="ECO:0000313" key="2">
    <source>
        <dbReference type="EMBL" id="PWJ59090.1"/>
    </source>
</evidence>
<dbReference type="Proteomes" id="UP000245880">
    <property type="component" value="Unassembled WGS sequence"/>
</dbReference>
<evidence type="ECO:0000259" key="1">
    <source>
        <dbReference type="Pfam" id="PF00535"/>
    </source>
</evidence>
<dbReference type="InterPro" id="IPR029044">
    <property type="entry name" value="Nucleotide-diphossugar_trans"/>
</dbReference>
<keyword evidence="3" id="KW-1185">Reference proteome</keyword>
<accession>A0A316AQN9</accession>
<proteinExistence type="predicted"/>
<reference evidence="2 3" key="1">
    <citation type="submission" date="2018-03" db="EMBL/GenBank/DDBJ databases">
        <title>Genomic Encyclopedia of Archaeal and Bacterial Type Strains, Phase II (KMG-II): from individual species to whole genera.</title>
        <authorList>
            <person name="Goeker M."/>
        </authorList>
    </citation>
    <scope>NUCLEOTIDE SEQUENCE [LARGE SCALE GENOMIC DNA]</scope>
    <source>
        <strain evidence="2 3">DSM 100346</strain>
    </source>
</reference>
<sequence>MKPLVSIALCTFNGQAHLKPQLETLLQQSYSNLEIIVIDDASTDDTYAILLQYAAKYPHFKVYRNERNKGYNRNFEQALQKCSGDLIAICDQDDLWHPKKIEKQVEAIQGHQLIYHDSELIDAQGKSLQLRMSQKFNFYRGTNPAAFLFINCVSGHSIMLKRTVLDKALPFPNSGHYDQWLAFVAASQGSIDYLDEALVYYRQHDSNATDILATKSSRKSAKNKVAPLLSESNWLKTCRVLTGSAYHGLVGQLYQLSASRNRSYCNLQYAGKIWWNRTLLLPILKKNALSKFFYCLRKSWGVPMKRLL</sequence>
<dbReference type="Pfam" id="PF00535">
    <property type="entry name" value="Glycos_transf_2"/>
    <property type="match status" value="1"/>
</dbReference>
<dbReference type="PANTHER" id="PTHR22916:SF3">
    <property type="entry name" value="UDP-GLCNAC:BETAGAL BETA-1,3-N-ACETYLGLUCOSAMINYLTRANSFERASE-LIKE PROTEIN 1"/>
    <property type="match status" value="1"/>
</dbReference>
<dbReference type="GO" id="GO:0016758">
    <property type="term" value="F:hexosyltransferase activity"/>
    <property type="evidence" value="ECO:0007669"/>
    <property type="project" value="UniProtKB-ARBA"/>
</dbReference>
<organism evidence="2 3">
    <name type="scientific">Dyadobacter jejuensis</name>
    <dbReference type="NCBI Taxonomy" id="1082580"/>
    <lineage>
        <taxon>Bacteria</taxon>
        <taxon>Pseudomonadati</taxon>
        <taxon>Bacteroidota</taxon>
        <taxon>Cytophagia</taxon>
        <taxon>Cytophagales</taxon>
        <taxon>Spirosomataceae</taxon>
        <taxon>Dyadobacter</taxon>
    </lineage>
</organism>
<dbReference type="OrthoDB" id="9802649at2"/>
<dbReference type="PANTHER" id="PTHR22916">
    <property type="entry name" value="GLYCOSYLTRANSFERASE"/>
    <property type="match status" value="1"/>
</dbReference>
<comment type="caution">
    <text evidence="2">The sequence shown here is derived from an EMBL/GenBank/DDBJ whole genome shotgun (WGS) entry which is preliminary data.</text>
</comment>
<dbReference type="SUPFAM" id="SSF53448">
    <property type="entry name" value="Nucleotide-diphospho-sugar transferases"/>
    <property type="match status" value="1"/>
</dbReference>
<protein>
    <submittedName>
        <fullName evidence="2">Glycosyltransferase involved in cell wall biosynthesis</fullName>
    </submittedName>
</protein>
<dbReference type="Gene3D" id="3.90.550.10">
    <property type="entry name" value="Spore Coat Polysaccharide Biosynthesis Protein SpsA, Chain A"/>
    <property type="match status" value="1"/>
</dbReference>
<dbReference type="EMBL" id="QGDT01000003">
    <property type="protein sequence ID" value="PWJ59090.1"/>
    <property type="molecule type" value="Genomic_DNA"/>
</dbReference>